<evidence type="ECO:0000256" key="1">
    <source>
        <dbReference type="SAM" id="MobiDB-lite"/>
    </source>
</evidence>
<organism evidence="3 4">
    <name type="scientific">Caenorhabditis remanei</name>
    <name type="common">Caenorhabditis vulgaris</name>
    <dbReference type="NCBI Taxonomy" id="31234"/>
    <lineage>
        <taxon>Eukaryota</taxon>
        <taxon>Metazoa</taxon>
        <taxon>Ecdysozoa</taxon>
        <taxon>Nematoda</taxon>
        <taxon>Chromadorea</taxon>
        <taxon>Rhabditida</taxon>
        <taxon>Rhabditina</taxon>
        <taxon>Rhabditomorpha</taxon>
        <taxon>Rhabditoidea</taxon>
        <taxon>Rhabditidae</taxon>
        <taxon>Peloderinae</taxon>
        <taxon>Caenorhabditis</taxon>
    </lineage>
</organism>
<evidence type="ECO:0000313" key="5">
    <source>
        <dbReference type="Proteomes" id="UP000483820"/>
    </source>
</evidence>
<feature type="non-terminal residue" evidence="3">
    <location>
        <position position="1"/>
    </location>
</feature>
<evidence type="ECO:0000313" key="3">
    <source>
        <dbReference type="EMBL" id="OZF77830.1"/>
    </source>
</evidence>
<sequence length="138" mass="14856">MVRVRPPKPLVRARKSLPASGGVMNPSPNHSPTSAPVSVQTTPTRPAPASRLAAAAQRSSSRPRDSSRVARRYLSGIERPADHRASAPRRTERVSHPAPSKEYNPCNLPVAVAEPKTKTTAKKPNKTAKSATIKKTKK</sequence>
<dbReference type="AlphaFoldDB" id="A0A260YWP6"/>
<feature type="compositionally biased region" description="Low complexity" evidence="1">
    <location>
        <begin position="47"/>
        <end position="60"/>
    </location>
</feature>
<dbReference type="EMBL" id="NMWX01000575">
    <property type="protein sequence ID" value="OZF77830.1"/>
    <property type="molecule type" value="Genomic_DNA"/>
</dbReference>
<feature type="compositionally biased region" description="Basic and acidic residues" evidence="1">
    <location>
        <begin position="79"/>
        <end position="95"/>
    </location>
</feature>
<evidence type="ECO:0000313" key="4">
    <source>
        <dbReference type="Proteomes" id="UP000216624"/>
    </source>
</evidence>
<evidence type="ECO:0000313" key="2">
    <source>
        <dbReference type="EMBL" id="KAF1746122.1"/>
    </source>
</evidence>
<keyword evidence="4" id="KW-1185">Reference proteome</keyword>
<dbReference type="Proteomes" id="UP000483820">
    <property type="component" value="Chromosome X"/>
</dbReference>
<protein>
    <submittedName>
        <fullName evidence="3">Uncharacterized protein</fullName>
    </submittedName>
</protein>
<reference evidence="4" key="2">
    <citation type="submission" date="2017-08" db="EMBL/GenBank/DDBJ databases">
        <authorList>
            <person name="Fierst J.L."/>
        </authorList>
    </citation>
    <scope>NUCLEOTIDE SEQUENCE [LARGE SCALE GENOMIC DNA]</scope>
    <source>
        <strain evidence="4">PX439</strain>
    </source>
</reference>
<feature type="region of interest" description="Disordered" evidence="1">
    <location>
        <begin position="1"/>
        <end position="138"/>
    </location>
</feature>
<dbReference type="Proteomes" id="UP000216624">
    <property type="component" value="Unassembled WGS sequence"/>
</dbReference>
<reference evidence="3" key="1">
    <citation type="submission" date="2017-08" db="EMBL/GenBank/DDBJ databases">
        <authorList>
            <person name="de Groot N.N."/>
        </authorList>
    </citation>
    <scope>NUCLEOTIDE SEQUENCE [LARGE SCALE GENOMIC DNA]</scope>
    <source>
        <strain evidence="3">PX439</strain>
    </source>
</reference>
<proteinExistence type="predicted"/>
<feature type="compositionally biased region" description="Basic residues" evidence="1">
    <location>
        <begin position="119"/>
        <end position="138"/>
    </location>
</feature>
<feature type="compositionally biased region" description="Polar residues" evidence="1">
    <location>
        <begin position="26"/>
        <end position="44"/>
    </location>
</feature>
<comment type="caution">
    <text evidence="3">The sequence shown here is derived from an EMBL/GenBank/DDBJ whole genome shotgun (WGS) entry which is preliminary data.</text>
</comment>
<dbReference type="EMBL" id="WUAV01000006">
    <property type="protein sequence ID" value="KAF1746122.1"/>
    <property type="molecule type" value="Genomic_DNA"/>
</dbReference>
<reference evidence="2 5" key="3">
    <citation type="submission" date="2019-12" db="EMBL/GenBank/DDBJ databases">
        <title>Chromosome-level assembly of the Caenorhabditis remanei genome.</title>
        <authorList>
            <person name="Teterina A.A."/>
            <person name="Willis J.H."/>
            <person name="Phillips P.C."/>
        </authorList>
    </citation>
    <scope>NUCLEOTIDE SEQUENCE [LARGE SCALE GENOMIC DNA]</scope>
    <source>
        <strain evidence="2 5">PX506</strain>
        <tissue evidence="2">Whole organism</tissue>
    </source>
</reference>
<accession>A0A260YWP6</accession>
<gene>
    <name evidence="3" type="ORF">FL82_18943</name>
    <name evidence="2" type="ORF">GCK72_022574</name>
</gene>
<name>A0A260YWP6_CAERE</name>